<sequence length="60" mass="6748">MPIVIINSFGMRNSSGVLGKIDFKLEMEEMLKCPQTIQTALMRQARAEQPTTAKRQAKPI</sequence>
<gene>
    <name evidence="1" type="ORF">PghCCS26_48810</name>
</gene>
<keyword evidence="2" id="KW-1185">Reference proteome</keyword>
<proteinExistence type="predicted"/>
<accession>A0ABQ6NRL1</accession>
<organism evidence="1 2">
    <name type="scientific">Paenibacillus glycanilyticus</name>
    <dbReference type="NCBI Taxonomy" id="126569"/>
    <lineage>
        <taxon>Bacteria</taxon>
        <taxon>Bacillati</taxon>
        <taxon>Bacillota</taxon>
        <taxon>Bacilli</taxon>
        <taxon>Bacillales</taxon>
        <taxon>Paenibacillaceae</taxon>
        <taxon>Paenibacillus</taxon>
    </lineage>
</organism>
<dbReference type="Proteomes" id="UP001285921">
    <property type="component" value="Unassembled WGS sequence"/>
</dbReference>
<dbReference type="EMBL" id="BTCL01000022">
    <property type="protein sequence ID" value="GMK47751.1"/>
    <property type="molecule type" value="Genomic_DNA"/>
</dbReference>
<evidence type="ECO:0000313" key="2">
    <source>
        <dbReference type="Proteomes" id="UP001285921"/>
    </source>
</evidence>
<protein>
    <submittedName>
        <fullName evidence="1">Uncharacterized protein</fullName>
    </submittedName>
</protein>
<comment type="caution">
    <text evidence="1">The sequence shown here is derived from an EMBL/GenBank/DDBJ whole genome shotgun (WGS) entry which is preliminary data.</text>
</comment>
<evidence type="ECO:0000313" key="1">
    <source>
        <dbReference type="EMBL" id="GMK47751.1"/>
    </source>
</evidence>
<reference evidence="1 2" key="1">
    <citation type="submission" date="2023-05" db="EMBL/GenBank/DDBJ databases">
        <title>Draft genome of Paenibacillus sp. CCS26.</title>
        <authorList>
            <person name="Akita H."/>
            <person name="Shinto Y."/>
            <person name="Kimura Z."/>
        </authorList>
    </citation>
    <scope>NUCLEOTIDE SEQUENCE [LARGE SCALE GENOMIC DNA]</scope>
    <source>
        <strain evidence="1 2">CCS26</strain>
    </source>
</reference>
<name>A0ABQ6NRL1_9BACL</name>